<proteinExistence type="predicted"/>
<dbReference type="EMBL" id="OZ034816">
    <property type="protein sequence ID" value="CAL1379577.1"/>
    <property type="molecule type" value="Genomic_DNA"/>
</dbReference>
<organism evidence="1 2">
    <name type="scientific">Linum trigynum</name>
    <dbReference type="NCBI Taxonomy" id="586398"/>
    <lineage>
        <taxon>Eukaryota</taxon>
        <taxon>Viridiplantae</taxon>
        <taxon>Streptophyta</taxon>
        <taxon>Embryophyta</taxon>
        <taxon>Tracheophyta</taxon>
        <taxon>Spermatophyta</taxon>
        <taxon>Magnoliopsida</taxon>
        <taxon>eudicotyledons</taxon>
        <taxon>Gunneridae</taxon>
        <taxon>Pentapetalae</taxon>
        <taxon>rosids</taxon>
        <taxon>fabids</taxon>
        <taxon>Malpighiales</taxon>
        <taxon>Linaceae</taxon>
        <taxon>Linum</taxon>
    </lineage>
</organism>
<name>A0AAV2E1B2_9ROSI</name>
<reference evidence="1 2" key="1">
    <citation type="submission" date="2024-04" db="EMBL/GenBank/DDBJ databases">
        <authorList>
            <person name="Fracassetti M."/>
        </authorList>
    </citation>
    <scope>NUCLEOTIDE SEQUENCE [LARGE SCALE GENOMIC DNA]</scope>
</reference>
<dbReference type="Proteomes" id="UP001497516">
    <property type="component" value="Chromosome 3"/>
</dbReference>
<dbReference type="AlphaFoldDB" id="A0AAV2E1B2"/>
<gene>
    <name evidence="1" type="ORF">LTRI10_LOCUS21092</name>
</gene>
<protein>
    <submittedName>
        <fullName evidence="1">Uncharacterized protein</fullName>
    </submittedName>
</protein>
<accession>A0AAV2E1B2</accession>
<evidence type="ECO:0000313" key="1">
    <source>
        <dbReference type="EMBL" id="CAL1379577.1"/>
    </source>
</evidence>
<evidence type="ECO:0000313" key="2">
    <source>
        <dbReference type="Proteomes" id="UP001497516"/>
    </source>
</evidence>
<keyword evidence="2" id="KW-1185">Reference proteome</keyword>
<sequence length="68" mass="7867">MEEVRFRHWRVRSATVGTFQNLHHLQKREPVSEEDVERVSPMRQSLNERVLGIGGQSLENELAVVSNP</sequence>